<dbReference type="AlphaFoldDB" id="A0A2T4UWW3"/>
<proteinExistence type="predicted"/>
<sequence length="104" mass="10948">MADVTTPFDSGTVDAAFTAVPIVIAAIVVLMVVLIVVNLRRAKKLGVNPLTLQTDLAAKLAKDGFGGGRPLSERLAEIDRLHADGTLSDEEHASARRAALEGRT</sequence>
<evidence type="ECO:0000313" key="2">
    <source>
        <dbReference type="EMBL" id="PTL74001.1"/>
    </source>
</evidence>
<keyword evidence="1" id="KW-0812">Transmembrane</keyword>
<comment type="caution">
    <text evidence="2">The sequence shown here is derived from an EMBL/GenBank/DDBJ whole genome shotgun (WGS) entry which is preliminary data.</text>
</comment>
<name>A0A2T4UWW3_9MICO</name>
<keyword evidence="1" id="KW-1133">Transmembrane helix</keyword>
<keyword evidence="3" id="KW-1185">Reference proteome</keyword>
<evidence type="ECO:0008006" key="4">
    <source>
        <dbReference type="Google" id="ProtNLM"/>
    </source>
</evidence>
<organism evidence="2 3">
    <name type="scientific">Rathayibacter caricis DSM 15933</name>
    <dbReference type="NCBI Taxonomy" id="1328867"/>
    <lineage>
        <taxon>Bacteria</taxon>
        <taxon>Bacillati</taxon>
        <taxon>Actinomycetota</taxon>
        <taxon>Actinomycetes</taxon>
        <taxon>Micrococcales</taxon>
        <taxon>Microbacteriaceae</taxon>
        <taxon>Rathayibacter</taxon>
    </lineage>
</organism>
<evidence type="ECO:0000256" key="1">
    <source>
        <dbReference type="SAM" id="Phobius"/>
    </source>
</evidence>
<evidence type="ECO:0000313" key="3">
    <source>
        <dbReference type="Proteomes" id="UP000241085"/>
    </source>
</evidence>
<gene>
    <name evidence="2" type="ORF">C1I63_14895</name>
</gene>
<dbReference type="Proteomes" id="UP000241085">
    <property type="component" value="Unassembled WGS sequence"/>
</dbReference>
<keyword evidence="1" id="KW-0472">Membrane</keyword>
<reference evidence="2 3" key="1">
    <citation type="submission" date="2018-03" db="EMBL/GenBank/DDBJ databases">
        <title>Bacteriophage NCPPB3778 and a type I-E CRISPR drive the evolution of the US Biological Select Agent, Rathayibacter toxicus.</title>
        <authorList>
            <person name="Davis E.W.II."/>
            <person name="Tabima J.F."/>
            <person name="Weisberg A.J."/>
            <person name="Dantas Lopes L."/>
            <person name="Wiseman M.S."/>
            <person name="Wiseman M.S."/>
            <person name="Pupko T."/>
            <person name="Belcher M.S."/>
            <person name="Sechler A.J."/>
            <person name="Tancos M.A."/>
            <person name="Schroeder B.K."/>
            <person name="Murray T.D."/>
            <person name="Luster D.G."/>
            <person name="Schneider W.L."/>
            <person name="Rogers E."/>
            <person name="Andreote F.D."/>
            <person name="Grunwald N.J."/>
            <person name="Putnam M.L."/>
            <person name="Chang J.H."/>
        </authorList>
    </citation>
    <scope>NUCLEOTIDE SEQUENCE [LARGE SCALE GENOMIC DNA]</scope>
    <source>
        <strain evidence="2 3">DSM 15933</strain>
    </source>
</reference>
<dbReference type="EMBL" id="PZPL01000001">
    <property type="protein sequence ID" value="PTL74001.1"/>
    <property type="molecule type" value="Genomic_DNA"/>
</dbReference>
<accession>A0A2T4UWW3</accession>
<feature type="transmembrane region" description="Helical" evidence="1">
    <location>
        <begin position="15"/>
        <end position="37"/>
    </location>
</feature>
<dbReference type="RefSeq" id="WP_107575280.1">
    <property type="nucleotide sequence ID" value="NZ_PZPL01000001.1"/>
</dbReference>
<protein>
    <recommendedName>
        <fullName evidence="4">SHOCT domain-containing protein</fullName>
    </recommendedName>
</protein>